<protein>
    <recommendedName>
        <fullName evidence="5">Erythronate-4-phosphate dehydrogenase</fullName>
        <ecNumber evidence="5">1.1.1.290</ecNumber>
    </recommendedName>
</protein>
<feature type="binding site" evidence="5">
    <location>
        <position position="70"/>
    </location>
    <ligand>
        <name>substrate</name>
    </ligand>
</feature>
<dbReference type="InterPro" id="IPR006140">
    <property type="entry name" value="D-isomer_DH_NAD-bd"/>
</dbReference>
<evidence type="ECO:0000313" key="9">
    <source>
        <dbReference type="EMBL" id="PCJ39622.1"/>
    </source>
</evidence>
<evidence type="ECO:0000259" key="8">
    <source>
        <dbReference type="Pfam" id="PF11890"/>
    </source>
</evidence>
<dbReference type="GO" id="GO:0036001">
    <property type="term" value="P:'de novo' pyridoxal 5'-phosphate biosynthetic process"/>
    <property type="evidence" value="ECO:0007669"/>
    <property type="project" value="TreeGrafter"/>
</dbReference>
<reference evidence="10" key="1">
    <citation type="submission" date="2017-08" db="EMBL/GenBank/DDBJ databases">
        <title>A dynamic microbial community with high functional redundancy inhabits the cold, oxic subseafloor aquifer.</title>
        <authorList>
            <person name="Tully B.J."/>
            <person name="Wheat C.G."/>
            <person name="Glazer B.T."/>
            <person name="Huber J.A."/>
        </authorList>
    </citation>
    <scope>NUCLEOTIDE SEQUENCE [LARGE SCALE GENOMIC DNA]</scope>
</reference>
<evidence type="ECO:0000256" key="3">
    <source>
        <dbReference type="ARBA" id="ARBA00023027"/>
    </source>
</evidence>
<dbReference type="PANTHER" id="PTHR42938">
    <property type="entry name" value="FORMATE DEHYDROGENASE 1"/>
    <property type="match status" value="1"/>
</dbReference>
<feature type="active site" evidence="5">
    <location>
        <position position="212"/>
    </location>
</feature>
<evidence type="ECO:0000256" key="1">
    <source>
        <dbReference type="ARBA" id="ARBA00022490"/>
    </source>
</evidence>
<dbReference type="PROSITE" id="PS00065">
    <property type="entry name" value="D_2_HYDROXYACID_DH_1"/>
    <property type="match status" value="1"/>
</dbReference>
<organism evidence="9 10">
    <name type="scientific">SAR86 cluster bacterium</name>
    <dbReference type="NCBI Taxonomy" id="2030880"/>
    <lineage>
        <taxon>Bacteria</taxon>
        <taxon>Pseudomonadati</taxon>
        <taxon>Pseudomonadota</taxon>
        <taxon>Gammaproteobacteria</taxon>
        <taxon>SAR86 cluster</taxon>
    </lineage>
</organism>
<dbReference type="HAMAP" id="MF_01825">
    <property type="entry name" value="PdxB"/>
    <property type="match status" value="1"/>
</dbReference>
<keyword evidence="2 5" id="KW-0560">Oxidoreductase</keyword>
<evidence type="ECO:0000313" key="10">
    <source>
        <dbReference type="Proteomes" id="UP000228987"/>
    </source>
</evidence>
<dbReference type="GO" id="GO:0005829">
    <property type="term" value="C:cytosol"/>
    <property type="evidence" value="ECO:0007669"/>
    <property type="project" value="TreeGrafter"/>
</dbReference>
<sequence length="376" mass="42138">MIRKELQIVADENISGLESFEKLANVSKVSGRLMSAENIKNADALLVRSVSKINKQLLEGSAVKFVASATSGVDHIDVNYLQENNIQFAHAPGSNANSVVQYVFSSMAFLAKKYDFDWRELSVGIIGAGHVGGLLAEYLEKLNIDFVIYDPFLDENHLYSDKFVPFEKVLKQDIVTVHTPLTREGPYPTCHLFDENVLQGLKSDSILINTSRGAVFDNQALHAEYKNHAWKCVLDVWENEPDIFMPLLSQVDIGTSHIAGYSYEGKEQGTAQIYQAFADFFCLNEAPAYPLNAGKKSLNVAIKKSDIEQINQVILAAYTIQNDYEKMLKLASQKSTSSFDDLRKNYPLRREFQHYHLDYSGFTAAAGKVLRILGFN</sequence>
<feature type="binding site" evidence="5">
    <location>
        <position position="261"/>
    </location>
    <ligand>
        <name>substrate</name>
    </ligand>
</feature>
<comment type="pathway">
    <text evidence="5">Cofactor biosynthesis; pyridoxine 5'-phosphate biosynthesis; pyridoxine 5'-phosphate from D-erythrose 4-phosphate: step 2/5.</text>
</comment>
<dbReference type="GO" id="GO:0033711">
    <property type="term" value="F:4-phosphoerythronate dehydrogenase activity"/>
    <property type="evidence" value="ECO:0007669"/>
    <property type="project" value="UniProtKB-EC"/>
</dbReference>
<feature type="binding site" evidence="5">
    <location>
        <position position="235"/>
    </location>
    <ligand>
        <name>NAD(+)</name>
        <dbReference type="ChEBI" id="CHEBI:57540"/>
    </ligand>
</feature>
<feature type="domain" description="Erythronate-4-phosphate dehydrogenase dimerisation" evidence="8">
    <location>
        <begin position="304"/>
        <end position="363"/>
    </location>
</feature>
<dbReference type="Pfam" id="PF00389">
    <property type="entry name" value="2-Hacid_dh"/>
    <property type="match status" value="1"/>
</dbReference>
<comment type="caution">
    <text evidence="5">Lacks conserved residue(s) required for the propagation of feature annotation.</text>
</comment>
<dbReference type="EC" id="1.1.1.290" evidence="5"/>
<comment type="caution">
    <text evidence="9">The sequence shown here is derived from an EMBL/GenBank/DDBJ whole genome shotgun (WGS) entry which is preliminary data.</text>
</comment>
<feature type="binding site" evidence="5">
    <location>
        <position position="49"/>
    </location>
    <ligand>
        <name>substrate</name>
    </ligand>
</feature>
<dbReference type="SUPFAM" id="SSF52283">
    <property type="entry name" value="Formate/glycerate dehydrogenase catalytic domain-like"/>
    <property type="match status" value="1"/>
</dbReference>
<keyword evidence="3 5" id="KW-0520">NAD</keyword>
<evidence type="ECO:0000256" key="2">
    <source>
        <dbReference type="ARBA" id="ARBA00023002"/>
    </source>
</evidence>
<dbReference type="Gene3D" id="3.40.50.720">
    <property type="entry name" value="NAD(P)-binding Rossmann-like Domain"/>
    <property type="match status" value="2"/>
</dbReference>
<feature type="binding site" evidence="5">
    <location>
        <position position="260"/>
    </location>
    <ligand>
        <name>NAD(+)</name>
        <dbReference type="ChEBI" id="CHEBI:57540"/>
    </ligand>
</feature>
<comment type="similarity">
    <text evidence="5">Belongs to the D-isomer specific 2-hydroxyacid dehydrogenase family. PdxB subfamily.</text>
</comment>
<dbReference type="PANTHER" id="PTHR42938:SF9">
    <property type="entry name" value="FORMATE DEHYDROGENASE 1"/>
    <property type="match status" value="1"/>
</dbReference>
<comment type="subcellular location">
    <subcellularLocation>
        <location evidence="5">Cytoplasm</location>
    </subcellularLocation>
</comment>
<feature type="binding site" evidence="5">
    <location>
        <position position="150"/>
    </location>
    <ligand>
        <name>NAD(+)</name>
        <dbReference type="ChEBI" id="CHEBI:57540"/>
    </ligand>
</feature>
<dbReference type="Proteomes" id="UP000228987">
    <property type="component" value="Unassembled WGS sequence"/>
</dbReference>
<name>A0A2A5C730_9GAMM</name>
<comment type="subunit">
    <text evidence="5">Homodimer.</text>
</comment>
<evidence type="ECO:0000256" key="5">
    <source>
        <dbReference type="HAMAP-Rule" id="MF_01825"/>
    </source>
</evidence>
<comment type="catalytic activity">
    <reaction evidence="5">
        <text>4-phospho-D-erythronate + NAD(+) = (R)-3-hydroxy-2-oxo-4-phosphooxybutanoate + NADH + H(+)</text>
        <dbReference type="Rhea" id="RHEA:18829"/>
        <dbReference type="ChEBI" id="CHEBI:15378"/>
        <dbReference type="ChEBI" id="CHEBI:57540"/>
        <dbReference type="ChEBI" id="CHEBI:57945"/>
        <dbReference type="ChEBI" id="CHEBI:58538"/>
        <dbReference type="ChEBI" id="CHEBI:58766"/>
        <dbReference type="EC" id="1.1.1.290"/>
    </reaction>
</comment>
<dbReference type="InterPro" id="IPR038251">
    <property type="entry name" value="PdxB_dimer_sf"/>
</dbReference>
<feature type="domain" description="D-isomer specific 2-hydroxyacid dehydrogenase catalytic" evidence="6">
    <location>
        <begin position="35"/>
        <end position="281"/>
    </location>
</feature>
<dbReference type="Pfam" id="PF11890">
    <property type="entry name" value="DUF3410"/>
    <property type="match status" value="1"/>
</dbReference>
<feature type="binding site" evidence="5">
    <location>
        <position position="179"/>
    </location>
    <ligand>
        <name>NAD(+)</name>
        <dbReference type="ChEBI" id="CHEBI:57540"/>
    </ligand>
</feature>
<dbReference type="Gene3D" id="3.30.1370.170">
    <property type="match status" value="1"/>
</dbReference>
<dbReference type="InterPro" id="IPR020921">
    <property type="entry name" value="Erythronate-4-P_DHase"/>
</dbReference>
<keyword evidence="4 5" id="KW-0664">Pyridoxine biosynthesis</keyword>
<dbReference type="SUPFAM" id="SSF51735">
    <property type="entry name" value="NAD(P)-binding Rossmann-fold domains"/>
    <property type="match status" value="1"/>
</dbReference>
<keyword evidence="1 5" id="KW-0963">Cytoplasm</keyword>
<feature type="active site" evidence="5">
    <location>
        <position position="240"/>
    </location>
</feature>
<evidence type="ECO:0000256" key="4">
    <source>
        <dbReference type="ARBA" id="ARBA00023096"/>
    </source>
</evidence>
<feature type="domain" description="D-isomer specific 2-hydroxyacid dehydrogenase NAD-binding" evidence="7">
    <location>
        <begin position="118"/>
        <end position="249"/>
    </location>
</feature>
<evidence type="ECO:0000259" key="7">
    <source>
        <dbReference type="Pfam" id="PF02826"/>
    </source>
</evidence>
<dbReference type="GO" id="GO:0008615">
    <property type="term" value="P:pyridoxine biosynthetic process"/>
    <property type="evidence" value="ECO:0007669"/>
    <property type="project" value="UniProtKB-UniRule"/>
</dbReference>
<evidence type="ECO:0000259" key="6">
    <source>
        <dbReference type="Pfam" id="PF00389"/>
    </source>
</evidence>
<comment type="function">
    <text evidence="5">Catalyzes the oxidation of erythronate-4-phosphate to 3-hydroxy-2-oxo-4-phosphonooxybutanoate.</text>
</comment>
<accession>A0A2A5C730</accession>
<gene>
    <name evidence="5" type="primary">pdxB</name>
    <name evidence="9" type="ORF">COA71_13325</name>
</gene>
<dbReference type="EMBL" id="NVWI01000013">
    <property type="protein sequence ID" value="PCJ39622.1"/>
    <property type="molecule type" value="Genomic_DNA"/>
</dbReference>
<dbReference type="GO" id="GO:0046983">
    <property type="term" value="F:protein dimerization activity"/>
    <property type="evidence" value="ECO:0007669"/>
    <property type="project" value="InterPro"/>
</dbReference>
<dbReference type="GO" id="GO:0051287">
    <property type="term" value="F:NAD binding"/>
    <property type="evidence" value="ECO:0007669"/>
    <property type="project" value="InterPro"/>
</dbReference>
<dbReference type="InterPro" id="IPR024531">
    <property type="entry name" value="Erythronate-4-P_DHase_dimer"/>
</dbReference>
<dbReference type="Pfam" id="PF02826">
    <property type="entry name" value="2-Hacid_dh_C"/>
    <property type="match status" value="1"/>
</dbReference>
<dbReference type="InterPro" id="IPR006139">
    <property type="entry name" value="D-isomer_2_OHA_DH_cat_dom"/>
</dbReference>
<dbReference type="InterPro" id="IPR036291">
    <property type="entry name" value="NAD(P)-bd_dom_sf"/>
</dbReference>
<dbReference type="InterPro" id="IPR029752">
    <property type="entry name" value="D-isomer_DH_CS1"/>
</dbReference>
<dbReference type="UniPathway" id="UPA00244">
    <property type="reaction ID" value="UER00310"/>
</dbReference>
<dbReference type="CDD" id="cd12158">
    <property type="entry name" value="ErythrP_dh"/>
    <property type="match status" value="1"/>
</dbReference>
<dbReference type="AlphaFoldDB" id="A0A2A5C730"/>
<proteinExistence type="inferred from homology"/>
<feature type="active site" description="Proton donor" evidence="5">
    <location>
        <position position="257"/>
    </location>
</feature>